<evidence type="ECO:0000313" key="1">
    <source>
        <dbReference type="EMBL" id="GAT97209.1"/>
    </source>
</evidence>
<dbReference type="VEuPathDB" id="AmoebaDB:KM1_323460"/>
<proteinExistence type="predicted"/>
<dbReference type="VEuPathDB" id="AmoebaDB:EHI_054080"/>
<reference evidence="1 2" key="1">
    <citation type="submission" date="2016-05" db="EMBL/GenBank/DDBJ databases">
        <title>First whole genome sequencing of Entamoeba histolytica HM1:IMSS-clone-6.</title>
        <authorList>
            <person name="Mukherjee Avik.K."/>
            <person name="Izumyama S."/>
            <person name="Nakada-Tsukui K."/>
            <person name="Nozaki T."/>
        </authorList>
    </citation>
    <scope>NUCLEOTIDE SEQUENCE [LARGE SCALE GENOMIC DNA]</scope>
    <source>
        <strain evidence="1 2">HM1:IMSS clone 6</strain>
    </source>
</reference>
<protein>
    <submittedName>
        <fullName evidence="1">Uncharacterized protein</fullName>
    </submittedName>
</protein>
<dbReference type="Proteomes" id="UP000078387">
    <property type="component" value="Unassembled WGS sequence"/>
</dbReference>
<organism evidence="1 2">
    <name type="scientific">Entamoeba histolytica</name>
    <dbReference type="NCBI Taxonomy" id="5759"/>
    <lineage>
        <taxon>Eukaryota</taxon>
        <taxon>Amoebozoa</taxon>
        <taxon>Evosea</taxon>
        <taxon>Archamoebae</taxon>
        <taxon>Mastigamoebida</taxon>
        <taxon>Entamoebidae</taxon>
        <taxon>Entamoeba</taxon>
    </lineage>
</organism>
<accession>A0A175JTW3</accession>
<dbReference type="AlphaFoldDB" id="A0A175JTW3"/>
<name>A0A175JTW3_ENTHI</name>
<dbReference type="EMBL" id="BDEQ01000001">
    <property type="protein sequence ID" value="GAT97209.1"/>
    <property type="molecule type" value="Genomic_DNA"/>
</dbReference>
<sequence length="135" mass="15821">MTFRKLNDYFNLMEHKDFHRRDSASILSTIVELDRFIQYRKIVITLAESWSGIMKGYIEQTENGFSEYLVLIPPGIISGTKINSSNILTGCKEEIEIEVFEDETEWRNGDDIKTYEFGKKMMLFMSLGKDILFQK</sequence>
<evidence type="ECO:0000313" key="2">
    <source>
        <dbReference type="Proteomes" id="UP000078387"/>
    </source>
</evidence>
<gene>
    <name evidence="1" type="ORF">CL6EHI_054080</name>
</gene>
<dbReference type="VEuPathDB" id="AmoebaDB:EHI5A_273130"/>
<comment type="caution">
    <text evidence="1">The sequence shown here is derived from an EMBL/GenBank/DDBJ whole genome shotgun (WGS) entry which is preliminary data.</text>
</comment>